<dbReference type="RefSeq" id="WP_091627644.1">
    <property type="nucleotide sequence ID" value="NZ_FNZN01000014.1"/>
</dbReference>
<evidence type="ECO:0000313" key="1">
    <source>
        <dbReference type="EMBL" id="SEM30670.1"/>
    </source>
</evidence>
<evidence type="ECO:0008006" key="3">
    <source>
        <dbReference type="Google" id="ProtNLM"/>
    </source>
</evidence>
<organism evidence="1 2">
    <name type="scientific">Maribacter orientalis</name>
    <dbReference type="NCBI Taxonomy" id="228957"/>
    <lineage>
        <taxon>Bacteria</taxon>
        <taxon>Pseudomonadati</taxon>
        <taxon>Bacteroidota</taxon>
        <taxon>Flavobacteriia</taxon>
        <taxon>Flavobacteriales</taxon>
        <taxon>Flavobacteriaceae</taxon>
        <taxon>Maribacter</taxon>
    </lineage>
</organism>
<gene>
    <name evidence="1" type="ORF">SAMN04488008_11456</name>
</gene>
<dbReference type="AlphaFoldDB" id="A0A1H7XA29"/>
<dbReference type="OrthoDB" id="9781481at2"/>
<dbReference type="SUPFAM" id="SSF52540">
    <property type="entry name" value="P-loop containing nucleoside triphosphate hydrolases"/>
    <property type="match status" value="1"/>
</dbReference>
<name>A0A1H7XA29_9FLAO</name>
<protein>
    <recommendedName>
        <fullName evidence="3">AAA domain (Dynein-related subfamily)</fullName>
    </recommendedName>
</protein>
<sequence length="681" mass="78406">MIYIRNIFKQDMVGGKQVAFTKEPSNVFFKFNYNTPDPDRQITFEFKVQDPNSPFISKSGRKIATRLYANPETEARIDGELKQFLRDELNWGLNDIVVFKYKKDDLFEFDFIPKSSNSYNSYKEILKNNNHELIINETDSAIQNSTAEEKSFIDSKKIREFVFSVFKFVHNEFGDEFLIEKSAIAKRKLSDINYEAFIFPDYFKTQPILGSFTDKQSENSLKTSNTLRFFAENLEILDQKYIYFSTQWGFPEFQNSISFIAFNQFILDYSNKKYKIEYDDKSESYKLVLNNESKVITPIDFNLESFQAKTKEAGLIFAPQLIQRFIASLCTKPFVICSGLSGSGKTKLAQAFSQWITSDKSQYLIIPVGADWTNREPLLGYPNALDKEEYVSPENGVLDLMIRAKNEYEIYLADDSKIPKPYFLILDEMNLSHVERYFADFLSTMESGDKIPLHKIENESLIVPSAIKLPKNLFIVGTVNIDETTYMFSPKVLDRANTIEFRLTEKDLEDFIASEIKLDMDILTAQGANMGQSFMSMALLETDKNLKTVEDDLKLFFSELKKSGAEFGYRTASEIGRLMYMLEELGEAGENLLDLAIMQKLLPKLHGSRNKLTKVLPVLGGFCLTDKSNIKEEYLDKYLSNNLSEAELKSDINVKYKISFEKICRMYKNAVENGFASYAEA</sequence>
<proteinExistence type="predicted"/>
<dbReference type="InterPro" id="IPR027417">
    <property type="entry name" value="P-loop_NTPase"/>
</dbReference>
<dbReference type="Gene3D" id="3.40.50.300">
    <property type="entry name" value="P-loop containing nucleotide triphosphate hydrolases"/>
    <property type="match status" value="1"/>
</dbReference>
<dbReference type="STRING" id="228957.SAMN04488008_11456"/>
<accession>A0A1H7XA29</accession>
<reference evidence="2" key="1">
    <citation type="submission" date="2016-10" db="EMBL/GenBank/DDBJ databases">
        <authorList>
            <person name="Varghese N."/>
            <person name="Submissions S."/>
        </authorList>
    </citation>
    <scope>NUCLEOTIDE SEQUENCE [LARGE SCALE GENOMIC DNA]</scope>
    <source>
        <strain evidence="2">DSM 16471</strain>
    </source>
</reference>
<evidence type="ECO:0000313" key="2">
    <source>
        <dbReference type="Proteomes" id="UP000198990"/>
    </source>
</evidence>
<dbReference type="Proteomes" id="UP000198990">
    <property type="component" value="Unassembled WGS sequence"/>
</dbReference>
<keyword evidence="2" id="KW-1185">Reference proteome</keyword>
<dbReference type="EMBL" id="FNZN01000014">
    <property type="protein sequence ID" value="SEM30670.1"/>
    <property type="molecule type" value="Genomic_DNA"/>
</dbReference>